<feature type="compositionally biased region" description="Basic and acidic residues" evidence="1">
    <location>
        <begin position="935"/>
        <end position="948"/>
    </location>
</feature>
<feature type="region of interest" description="Disordered" evidence="1">
    <location>
        <begin position="1751"/>
        <end position="1787"/>
    </location>
</feature>
<feature type="region of interest" description="Disordered" evidence="1">
    <location>
        <begin position="1262"/>
        <end position="1285"/>
    </location>
</feature>
<sequence length="2151" mass="235342">MFGSSSTASSSTGGLPPASELLSPPTNGSSFNRNAAPTSPQMAPPSPYIGTPGPYHSLTEPGTPAFLNPASVGEQAASPSYESMSPASFNNHSGGSTKPSTPMGSEASPAPYNQYPNVQYYPPQYSSGRLPPAESLPPASNYPPRQLNYQKKPGNDSTLRQQLSRPVIKPIDKRRHTISTQRPLPPLAQPQSVPPPTDHQPYYPSGGPKSVPNNFDPDQPEFRQEFADEYEGQNEFDQYLSPAPFYPESPMPEGSYQQLETYPAEGYSEYQDYPQDQFYDPQGNYIGSEMGYVNSAPPYDPTYPRGPQQVIYHSTGPNGQPHTVVHTMVDPQNYEKPPEPKPAPKKSKKKTEPPNGEPKPKPKRVRKSAAQLRAEKAAKEAAAKEQQAQAPNPTSQLLSAPGERIQIHNGQITRHMPLQPEGQEVYGTQELEAENLDDSASLMPPPKVDTAPSVLAAKAAAAGPSSTGSPGYGQGGQGQQVYGSEKLGNAAQSRSSKGQVYGKEGQGYSGQQVHGNGQSGGLGLARSADGQQVYRSGQVASFGQQGHGGQGHGGQRSLETQRDIASNRSHEGQKVYGAGQQSYHGSSSGPATPSLSYASNPGTPNFSGPHSAGYNGPNGDGREGVRVGHNGPHSAGYAGPGSAGPTTPGSDPGTPGNYVNQASEAVRSTSGARGDGNVRTNAQNQAQEARSQGHEVRSQGQEPRSLNQAQDIRSQGHDTKVLQNYGPPGSVSALPARNTAPLTSTVRLGRQTQDTYSVVPVAYSVPAGSVQTGPTYAGGHNAPTAGSAQVTGPHGSGYHTVSSAEDYGAHGEKRGYRGQDEERGYRAQGEEGGYRGEGGAYGNTDEGYRASEDYKESYKPLVRRVLVQQKGSERRVLEYDVDRHGEYRVARGQESRMIQDRDGNGSVRIQNPARSQGSYNGEGRNVRENSGAPRSLRDDREGRDDREANGAPAVPRYVPDQKAAREEENDYRIARDIPHEHTIPSVNGQYLEMRRPSIHLQDPYDDFDPENDNFLEDYDEYGTQYTEADYGSGEYEQKEEKGIQKTEEGQYGTEKREFGDKEYGRDEKEQKEYGREEVEGRDYDRERSGSQDYGREGVEVREYGREGNDRREYGRDEREAREYNREVSEAREYGREPGDNRAYDRERSASQDYGNYSNQRAEVREYGNIRNDRRPYVIQKADGREYVVQKSDGREFMIQKDSRDNTKADPREYIVQKADGREYLVQKADGREYVIQKPDGREYIIQKPDSKDYMIQKFEAREYGSEGRNSQSTGTPGSITPSSARDEAHLNDEFFTEPEKKPPPKRIRTAAHRAEVQRQKYLKQREFEMKQARENHQYLVRYMQLRKMVRALVFTNTALSDEVSRVKTQIDVVTEQRKVIAKEVRHCERKRIRRMQTHERKAKALKAKLVAAEVSGLHNTPYQMEADSSTNNSYASYLDTKYQGYKQEMISPGGNFKQHDQYREGYQRANEGYHRGGEGYHRASEPYHNEAFRRGSTGNGFNFQYDEYDYQYPRNEFMDDAIYGRYDRFDRQPQVKSKATKDKGFQDDKKQEPAKKLKKKPQPRKRPNQDQPVDLPPQPKKKLKKLQPLKVDTTLTPTYTSKSLMSPHDQIFVSPHRNRPVDPDSPQNLNNWPTDQIFLSPTELEPSPDEKVLQNFIPMDGKSREKAETAEKERENAEKRDDTEKITPEGGRTRFSARLQRQHQGGAGSRSQVSPREASSSHTSNVINPASLQVKECKIEVSKTEVAQVVGNKQQQLVKSEGKATQKGTELKSGAATGTGILSGTTGTILPSGTTGTILTSGTVGTKTGAITTVGTKIDAIGTILMSGTTGTKSGSTGTTGPNMGTTGTKTPSEAQEGKVRRGSIGNQAKMSQGGTIGTMSVQSSTGNAKAGPPITSAGKIGQSGTTGKTSHSGTGGSKAGLSGNAGAKSGISGTSGANVGHLGTISGKSGQSGTSGNISGLSSTSTDYSGPSVATGLKIDSTGTEKLKLENDVSKPMPSQPKSRKNGPIAIQSVPKEPTQYQPKDRPIPSPIKLYPCPDELKDTRFDAQEPTESTLDKYDEDRSYKSTPTQVESPVPFPEPKRRTSSRQSRRTTRQSNTPNSLTESPSTSSCTSPIPVGEGTMVTRRKAAEAAMATPTMTTRSKRKLQAS</sequence>
<dbReference type="Proteomes" id="UP000783686">
    <property type="component" value="Unassembled WGS sequence"/>
</dbReference>
<feature type="compositionally biased region" description="Low complexity" evidence="1">
    <location>
        <begin position="1903"/>
        <end position="1913"/>
    </location>
</feature>
<proteinExistence type="predicted"/>
<protein>
    <submittedName>
        <fullName evidence="2">Uncharacterized protein</fullName>
    </submittedName>
</protein>
<comment type="caution">
    <text evidence="2">The sequence shown here is derived from an EMBL/GenBank/DDBJ whole genome shotgun (WGS) entry which is preliminary data.</text>
</comment>
<feature type="compositionally biased region" description="Polar residues" evidence="1">
    <location>
        <begin position="1150"/>
        <end position="1160"/>
    </location>
</feature>
<feature type="compositionally biased region" description="Polar residues" evidence="1">
    <location>
        <begin position="1709"/>
        <end position="1727"/>
    </location>
</feature>
<feature type="compositionally biased region" description="Basic and acidic residues" evidence="1">
    <location>
        <begin position="1529"/>
        <end position="1555"/>
    </location>
</feature>
<feature type="region of interest" description="Disordered" evidence="1">
    <location>
        <begin position="1826"/>
        <end position="2151"/>
    </location>
</feature>
<feature type="region of interest" description="Disordered" evidence="1">
    <location>
        <begin position="779"/>
        <end position="847"/>
    </location>
</feature>
<feature type="region of interest" description="Disordered" evidence="1">
    <location>
        <begin position="1612"/>
        <end position="1631"/>
    </location>
</feature>
<feature type="region of interest" description="Disordered" evidence="1">
    <location>
        <begin position="890"/>
        <end position="1168"/>
    </location>
</feature>
<feature type="region of interest" description="Disordered" evidence="1">
    <location>
        <begin position="1"/>
        <end position="256"/>
    </location>
</feature>
<name>A0A811LDS9_9BILA</name>
<dbReference type="EMBL" id="CAJFCW020000005">
    <property type="protein sequence ID" value="CAG9122028.1"/>
    <property type="molecule type" value="Genomic_DNA"/>
</dbReference>
<feature type="compositionally biased region" description="Polar residues" evidence="1">
    <location>
        <begin position="678"/>
        <end position="690"/>
    </location>
</feature>
<feature type="compositionally biased region" description="Polar residues" evidence="1">
    <location>
        <begin position="579"/>
        <end position="608"/>
    </location>
</feature>
<feature type="compositionally biased region" description="Low complexity" evidence="1">
    <location>
        <begin position="643"/>
        <end position="656"/>
    </location>
</feature>
<dbReference type="EMBL" id="CAJFDH010000005">
    <property type="protein sequence ID" value="CAD5226329.1"/>
    <property type="molecule type" value="Genomic_DNA"/>
</dbReference>
<reference evidence="2" key="1">
    <citation type="submission" date="2020-09" db="EMBL/GenBank/DDBJ databases">
        <authorList>
            <person name="Kikuchi T."/>
        </authorList>
    </citation>
    <scope>NUCLEOTIDE SEQUENCE</scope>
    <source>
        <strain evidence="2">SH1</strain>
    </source>
</reference>
<dbReference type="Proteomes" id="UP000614601">
    <property type="component" value="Unassembled WGS sequence"/>
</dbReference>
<feature type="compositionally biased region" description="Low complexity" evidence="1">
    <location>
        <begin position="1773"/>
        <end position="1787"/>
    </location>
</feature>
<feature type="compositionally biased region" description="Basic residues" evidence="1">
    <location>
        <begin position="2085"/>
        <end position="2095"/>
    </location>
</feature>
<feature type="compositionally biased region" description="Polar residues" evidence="1">
    <location>
        <begin position="907"/>
        <end position="919"/>
    </location>
</feature>
<evidence type="ECO:0000313" key="3">
    <source>
        <dbReference type="Proteomes" id="UP000614601"/>
    </source>
</evidence>
<feature type="region of interest" description="Disordered" evidence="1">
    <location>
        <begin position="1529"/>
        <end position="1592"/>
    </location>
</feature>
<feature type="compositionally biased region" description="Acidic residues" evidence="1">
    <location>
        <begin position="1003"/>
        <end position="1020"/>
    </location>
</feature>
<feature type="compositionally biased region" description="Polar residues" evidence="1">
    <location>
        <begin position="1865"/>
        <end position="1888"/>
    </location>
</feature>
<feature type="compositionally biased region" description="Pro residues" evidence="1">
    <location>
        <begin position="183"/>
        <end position="198"/>
    </location>
</feature>
<feature type="compositionally biased region" description="Polar residues" evidence="1">
    <location>
        <begin position="529"/>
        <end position="542"/>
    </location>
</feature>
<feature type="compositionally biased region" description="Basic residues" evidence="1">
    <location>
        <begin position="1556"/>
        <end position="1566"/>
    </location>
</feature>
<feature type="compositionally biased region" description="Polar residues" evidence="1">
    <location>
        <begin position="24"/>
        <end position="41"/>
    </location>
</feature>
<feature type="compositionally biased region" description="Polar residues" evidence="1">
    <location>
        <begin position="77"/>
        <end position="103"/>
    </location>
</feature>
<feature type="compositionally biased region" description="Basic and acidic residues" evidence="1">
    <location>
        <begin position="890"/>
        <end position="903"/>
    </location>
</feature>
<feature type="compositionally biased region" description="Basic and acidic residues" evidence="1">
    <location>
        <begin position="373"/>
        <end position="383"/>
    </location>
</feature>
<feature type="compositionally biased region" description="Low complexity" evidence="1">
    <location>
        <begin position="451"/>
        <end position="469"/>
    </location>
</feature>
<feature type="compositionally biased region" description="Low complexity" evidence="1">
    <location>
        <begin position="1827"/>
        <end position="1851"/>
    </location>
</feature>
<feature type="compositionally biased region" description="Low complexity" evidence="1">
    <location>
        <begin position="1"/>
        <end position="14"/>
    </location>
</feature>
<feature type="compositionally biased region" description="Basic and acidic residues" evidence="1">
    <location>
        <begin position="2040"/>
        <end position="2049"/>
    </location>
</feature>
<feature type="compositionally biased region" description="Low complexity" evidence="1">
    <location>
        <begin position="2096"/>
        <end position="2118"/>
    </location>
</feature>
<feature type="compositionally biased region" description="Polar residues" evidence="1">
    <location>
        <begin position="698"/>
        <end position="713"/>
    </location>
</feature>
<feature type="compositionally biased region" description="Basic and acidic residues" evidence="1">
    <location>
        <begin position="1661"/>
        <end position="1687"/>
    </location>
</feature>
<keyword evidence="3" id="KW-1185">Reference proteome</keyword>
<evidence type="ECO:0000313" key="2">
    <source>
        <dbReference type="EMBL" id="CAD5226329.1"/>
    </source>
</evidence>
<feature type="compositionally biased region" description="Polar residues" evidence="1">
    <location>
        <begin position="155"/>
        <end position="164"/>
    </location>
</feature>
<feature type="compositionally biased region" description="Gly residues" evidence="1">
    <location>
        <begin position="545"/>
        <end position="554"/>
    </location>
</feature>
<feature type="compositionally biased region" description="Polar residues" evidence="1">
    <location>
        <begin position="1947"/>
        <end position="1970"/>
    </location>
</feature>
<feature type="region of interest" description="Disordered" evidence="1">
    <location>
        <begin position="1654"/>
        <end position="1727"/>
    </location>
</feature>
<feature type="compositionally biased region" description="Low complexity" evidence="1">
    <location>
        <begin position="1270"/>
        <end position="1283"/>
    </location>
</feature>
<organism evidence="2 3">
    <name type="scientific">Bursaphelenchus okinawaensis</name>
    <dbReference type="NCBI Taxonomy" id="465554"/>
    <lineage>
        <taxon>Eukaryota</taxon>
        <taxon>Metazoa</taxon>
        <taxon>Ecdysozoa</taxon>
        <taxon>Nematoda</taxon>
        <taxon>Chromadorea</taxon>
        <taxon>Rhabditida</taxon>
        <taxon>Tylenchina</taxon>
        <taxon>Tylenchomorpha</taxon>
        <taxon>Aphelenchoidea</taxon>
        <taxon>Aphelenchoididae</taxon>
        <taxon>Bursaphelenchus</taxon>
    </lineage>
</organism>
<feature type="compositionally biased region" description="Low complexity" evidence="1">
    <location>
        <begin position="109"/>
        <end position="125"/>
    </location>
</feature>
<dbReference type="OrthoDB" id="285793at2759"/>
<feature type="compositionally biased region" description="Basic and acidic residues" evidence="1">
    <location>
        <begin position="1035"/>
        <end position="1149"/>
    </location>
</feature>
<feature type="compositionally biased region" description="Low complexity" evidence="1">
    <location>
        <begin position="2132"/>
        <end position="2142"/>
    </location>
</feature>
<feature type="compositionally biased region" description="Basic and acidic residues" evidence="1">
    <location>
        <begin position="1984"/>
        <end position="1994"/>
    </location>
</feature>
<accession>A0A811LDS9</accession>
<feature type="compositionally biased region" description="Polar residues" evidence="1">
    <location>
        <begin position="657"/>
        <end position="671"/>
    </location>
</feature>
<feature type="region of interest" description="Disordered" evidence="1">
    <location>
        <begin position="273"/>
        <end position="748"/>
    </location>
</feature>
<feature type="compositionally biased region" description="Basic and acidic residues" evidence="1">
    <location>
        <begin position="807"/>
        <end position="834"/>
    </location>
</feature>
<evidence type="ECO:0000256" key="1">
    <source>
        <dbReference type="SAM" id="MobiDB-lite"/>
    </source>
</evidence>
<gene>
    <name evidence="2" type="ORF">BOKJ2_LOCUS12023</name>
</gene>
<feature type="compositionally biased region" description="Low complexity" evidence="1">
    <location>
        <begin position="273"/>
        <end position="282"/>
    </location>
</feature>
<feature type="compositionally biased region" description="Basic and acidic residues" evidence="1">
    <location>
        <begin position="962"/>
        <end position="982"/>
    </location>
</feature>
<feature type="compositionally biased region" description="Basic and acidic residues" evidence="1">
    <location>
        <begin position="2056"/>
        <end position="2066"/>
    </location>
</feature>
<feature type="compositionally biased region" description="Polar residues" evidence="1">
    <location>
        <begin position="311"/>
        <end position="321"/>
    </location>
</feature>